<dbReference type="SMART" id="SM00316">
    <property type="entry name" value="S1"/>
    <property type="match status" value="1"/>
</dbReference>
<dbReference type="Pfam" id="PF21010">
    <property type="entry name" value="HA2_C"/>
    <property type="match status" value="1"/>
</dbReference>
<dbReference type="SMART" id="SM00490">
    <property type="entry name" value="HELICc"/>
    <property type="match status" value="1"/>
</dbReference>
<dbReference type="Pfam" id="PF00575">
    <property type="entry name" value="S1"/>
    <property type="match status" value="1"/>
</dbReference>
<accession>A0AAW1F6R3</accession>
<dbReference type="SMART" id="SM00847">
    <property type="entry name" value="HA2"/>
    <property type="match status" value="1"/>
</dbReference>
<dbReference type="SUPFAM" id="SSF50249">
    <property type="entry name" value="Nucleic acid-binding proteins"/>
    <property type="match status" value="1"/>
</dbReference>
<keyword evidence="22" id="KW-1185">Reference proteome</keyword>
<evidence type="ECO:0000259" key="18">
    <source>
        <dbReference type="PROSITE" id="PS50126"/>
    </source>
</evidence>
<dbReference type="CDD" id="cd21691">
    <property type="entry name" value="GH2-like_DHX8"/>
    <property type="match status" value="1"/>
</dbReference>
<comment type="subunit">
    <text evidence="14">Identified in the spliceosome C complex. Interacts with ARRB2; the interaction is detected in the nucleus upon OR1D2 stimulation. Interacts with SRRM2. Interacts with CACTIN.</text>
</comment>
<feature type="region of interest" description="Disordered" evidence="17">
    <location>
        <begin position="140"/>
        <end position="292"/>
    </location>
</feature>
<feature type="compositionally biased region" description="Basic residues" evidence="17">
    <location>
        <begin position="188"/>
        <end position="199"/>
    </location>
</feature>
<keyword evidence="7" id="KW-0347">Helicase</keyword>
<dbReference type="Pfam" id="PF00271">
    <property type="entry name" value="Helicase_C"/>
    <property type="match status" value="1"/>
</dbReference>
<organism evidence="21 22">
    <name type="scientific">Zoarces viviparus</name>
    <name type="common">Viviparous eelpout</name>
    <name type="synonym">Blennius viviparus</name>
    <dbReference type="NCBI Taxonomy" id="48416"/>
    <lineage>
        <taxon>Eukaryota</taxon>
        <taxon>Metazoa</taxon>
        <taxon>Chordata</taxon>
        <taxon>Craniata</taxon>
        <taxon>Vertebrata</taxon>
        <taxon>Euteleostomi</taxon>
        <taxon>Actinopterygii</taxon>
        <taxon>Neopterygii</taxon>
        <taxon>Teleostei</taxon>
        <taxon>Neoteleostei</taxon>
        <taxon>Acanthomorphata</taxon>
        <taxon>Eupercaria</taxon>
        <taxon>Perciformes</taxon>
        <taxon>Cottioidei</taxon>
        <taxon>Zoarcales</taxon>
        <taxon>Zoarcidae</taxon>
        <taxon>Zoarcinae</taxon>
        <taxon>Zoarces</taxon>
    </lineage>
</organism>
<dbReference type="Pfam" id="PF00270">
    <property type="entry name" value="DEAD"/>
    <property type="match status" value="1"/>
</dbReference>
<evidence type="ECO:0000256" key="8">
    <source>
        <dbReference type="ARBA" id="ARBA00022840"/>
    </source>
</evidence>
<evidence type="ECO:0000256" key="10">
    <source>
        <dbReference type="ARBA" id="ARBA00023242"/>
    </source>
</evidence>
<dbReference type="SMART" id="SM00487">
    <property type="entry name" value="DEXDc"/>
    <property type="match status" value="1"/>
</dbReference>
<keyword evidence="10" id="KW-0539">Nucleus</keyword>
<evidence type="ECO:0000256" key="6">
    <source>
        <dbReference type="ARBA" id="ARBA00022801"/>
    </source>
</evidence>
<dbReference type="FunFam" id="1.20.120.1080:FF:000001">
    <property type="entry name" value="Pre-mRNA-splicing factor ATP-dependent RNA helicase"/>
    <property type="match status" value="1"/>
</dbReference>
<comment type="catalytic activity">
    <reaction evidence="11">
        <text>ATP + H2O = ADP + phosphate + H(+)</text>
        <dbReference type="Rhea" id="RHEA:13065"/>
        <dbReference type="ChEBI" id="CHEBI:15377"/>
        <dbReference type="ChEBI" id="CHEBI:15378"/>
        <dbReference type="ChEBI" id="CHEBI:30616"/>
        <dbReference type="ChEBI" id="CHEBI:43474"/>
        <dbReference type="ChEBI" id="CHEBI:456216"/>
        <dbReference type="EC" id="3.6.4.13"/>
    </reaction>
</comment>
<evidence type="ECO:0000256" key="12">
    <source>
        <dbReference type="ARBA" id="ARBA00055711"/>
    </source>
</evidence>
<feature type="domain" description="Helicase C-terminal" evidence="20">
    <location>
        <begin position="782"/>
        <end position="962"/>
    </location>
</feature>
<dbReference type="InterPro" id="IPR011709">
    <property type="entry name" value="DEAD-box_helicase_OB_fold"/>
</dbReference>
<name>A0AAW1F6R3_ZOAVI</name>
<dbReference type="PROSITE" id="PS00690">
    <property type="entry name" value="DEAH_ATP_HELICASE"/>
    <property type="match status" value="1"/>
</dbReference>
<dbReference type="InterPro" id="IPR002464">
    <property type="entry name" value="DNA/RNA_helicase_DEAH_CS"/>
</dbReference>
<dbReference type="GO" id="GO:0071013">
    <property type="term" value="C:catalytic step 2 spliceosome"/>
    <property type="evidence" value="ECO:0007669"/>
    <property type="project" value="TreeGrafter"/>
</dbReference>
<dbReference type="InterPro" id="IPR044762">
    <property type="entry name" value="DHX8/Prp22_DEXHc"/>
</dbReference>
<dbReference type="PROSITE" id="PS51194">
    <property type="entry name" value="HELICASE_CTER"/>
    <property type="match status" value="1"/>
</dbReference>
<dbReference type="FunFam" id="2.40.50.140:FF:000061">
    <property type="entry name" value="ATP-dependent RNA helicase DHX8"/>
    <property type="match status" value="1"/>
</dbReference>
<comment type="caution">
    <text evidence="21">The sequence shown here is derived from an EMBL/GenBank/DDBJ whole genome shotgun (WGS) entry which is preliminary data.</text>
</comment>
<dbReference type="GO" id="GO:0003723">
    <property type="term" value="F:RNA binding"/>
    <property type="evidence" value="ECO:0007669"/>
    <property type="project" value="TreeGrafter"/>
</dbReference>
<gene>
    <name evidence="21" type="ORF">VZT92_011585</name>
</gene>
<proteinExistence type="inferred from homology"/>
<evidence type="ECO:0000313" key="22">
    <source>
        <dbReference type="Proteomes" id="UP001488805"/>
    </source>
</evidence>
<dbReference type="InterPro" id="IPR014001">
    <property type="entry name" value="Helicase_ATP-bd"/>
</dbReference>
<keyword evidence="6" id="KW-0378">Hydrolase</keyword>
<protein>
    <recommendedName>
        <fullName evidence="15">ATP-dependent RNA helicase DHX8</fullName>
        <ecNumber evidence="2">3.6.4.13</ecNumber>
    </recommendedName>
    <alternativeName>
        <fullName evidence="16">DEAH box protein 8</fullName>
    </alternativeName>
</protein>
<dbReference type="PROSITE" id="PS51192">
    <property type="entry name" value="HELICASE_ATP_BIND_1"/>
    <property type="match status" value="1"/>
</dbReference>
<evidence type="ECO:0000256" key="9">
    <source>
        <dbReference type="ARBA" id="ARBA00023187"/>
    </source>
</evidence>
<sequence>MADGGVDELSQLEYLSLVSKVCTELDNHLGISDKDLAEFVIDLAEKQPTFDGFKALLLQNGAEFTDSLVGNLLRLIQTMRPPSKSSTSKVSEAVVKPKTEKDRLKELFPALCRADEPAPPLEDEDDVKVAANAMKELEMFLPSVSGTTPKSSKSSRSEKSRRHSRSRSRSRERDGHRDRDRDRDRDKDRKRRHRSRSRSRSRDRDRRRDSSRDGGRDSSRDGGRDSSRDGGRDSSRDGGRDSSRDGGKRRDKSSRWSERSPSPKKDQDKDSDRWKDKHVDRPPPEEPSVGDIYNGKITSIMQFGCFVQLEGLRKRWEGLVHISELRREGRVANVADVVSKGQRVKIKVLSFTGSKTSLSMKDVDQETGEDLNPNRRRNVGPDGGDEISMRNPDRPSNMNLGHPPELEQDDTLERKRLTKISDPEKWEIKQMIAANVLSKEEFPDFDDETGILPKVDDEEDEDLEIELVEEEPPFLRGHTKQSMDMSPVKIVKNPDGSLSQAAMMQSALAKERRELKQAAREAEMDSIPMGLNKHWVDPLPDVDGRQIAANMRGIGMMPNDIPEWKKHAFGGNKASYGKKTQLSILEQRESLPIYKLKEQLIQAVHDNQILIVIGETGSGKTTQITQYLAEAGYTTRGKIGCTQPRRVAAMSVAKRVSEEYGCCLGQEVGYTIRFEDCTSPETVIKYMTDGMLLRECLIDSELGQYAIIMLDEAHERTIHTDVLFGLLKKTVQKRTDMKLIVTSATLDAVKFSQYFYEAPIFTIPGRTYPVEVLYTKEPETDYLDASLITVMQIHLTEPPGDVLVFLTGQEEIDTACEILYERMKSLGPDVPELIILPVYSALPSEMQTRIFDPAPPGSRKVVIATNIAETSLTIDGIYYVVDPGFVKQKVYNSKTGIDQLVVTPISQAQAKQRAGRAGRTGPGKTYRLYTERAYRDEMLTTNVPEIQRTNLASTVLSLKAMGINDLLSFDFMDAPPMETLITAMEQLYTLGALDDEGLLTRLGRRMAEFPLEPMLCKMLIMSVHLGCSEEMLTIVSMLSVQNVFYRPKDKQALADQKKAKFHQPEGDHLTLLAVYNSWKNNKFSNPWCYENFIQARSLRRAQDIRKQMLGIMDRHKLDVVSCGKATVRVQKAICSGFFRNAAKKDPQEGYRTLIDQQVVYIHPSSALFNRQPEWVVYHELVLTTKEYMREVTTIDPRWLVEFSPAFFKVSDPTRLSKQKKQQRLEPLYNRYEEPNAWRISRAFRRR</sequence>
<dbReference type="InterPro" id="IPR049588">
    <property type="entry name" value="DHX8_GH2-like"/>
</dbReference>
<dbReference type="GO" id="GO:0000390">
    <property type="term" value="P:spliceosomal complex disassembly"/>
    <property type="evidence" value="ECO:0007669"/>
    <property type="project" value="TreeGrafter"/>
</dbReference>
<evidence type="ECO:0000256" key="11">
    <source>
        <dbReference type="ARBA" id="ARBA00047984"/>
    </source>
</evidence>
<dbReference type="PANTHER" id="PTHR18934">
    <property type="entry name" value="ATP-DEPENDENT RNA HELICASE"/>
    <property type="match status" value="1"/>
</dbReference>
<evidence type="ECO:0000256" key="7">
    <source>
        <dbReference type="ARBA" id="ARBA00022806"/>
    </source>
</evidence>
<evidence type="ECO:0000256" key="4">
    <source>
        <dbReference type="ARBA" id="ARBA00022728"/>
    </source>
</evidence>
<evidence type="ECO:0000259" key="20">
    <source>
        <dbReference type="PROSITE" id="PS51194"/>
    </source>
</evidence>
<dbReference type="InterPro" id="IPR027417">
    <property type="entry name" value="P-loop_NTPase"/>
</dbReference>
<dbReference type="CDD" id="cd18791">
    <property type="entry name" value="SF2_C_RHA"/>
    <property type="match status" value="1"/>
</dbReference>
<dbReference type="EC" id="3.6.4.13" evidence="2"/>
<dbReference type="Proteomes" id="UP001488805">
    <property type="component" value="Unassembled WGS sequence"/>
</dbReference>
<dbReference type="PANTHER" id="PTHR18934:SF85">
    <property type="entry name" value="ATP-DEPENDENT RNA HELICASE DHX8"/>
    <property type="match status" value="1"/>
</dbReference>
<keyword evidence="5" id="KW-0547">Nucleotide-binding</keyword>
<dbReference type="InterPro" id="IPR011545">
    <property type="entry name" value="DEAD/DEAH_box_helicase_dom"/>
</dbReference>
<dbReference type="Gene3D" id="3.40.50.300">
    <property type="entry name" value="P-loop containing nucleotide triphosphate hydrolases"/>
    <property type="match status" value="2"/>
</dbReference>
<comment type="subcellular location">
    <subcellularLocation>
        <location evidence="1">Nucleus</location>
    </subcellularLocation>
</comment>
<feature type="domain" description="Helicase ATP-binding" evidence="19">
    <location>
        <begin position="601"/>
        <end position="764"/>
    </location>
</feature>
<keyword evidence="8" id="KW-0067">ATP-binding</keyword>
<dbReference type="AlphaFoldDB" id="A0AAW1F6R3"/>
<evidence type="ECO:0000256" key="1">
    <source>
        <dbReference type="ARBA" id="ARBA00004123"/>
    </source>
</evidence>
<dbReference type="CDD" id="cd05684">
    <property type="entry name" value="S1_DHX8_helicase"/>
    <property type="match status" value="1"/>
</dbReference>
<feature type="domain" description="S1 motif" evidence="18">
    <location>
        <begin position="290"/>
        <end position="361"/>
    </location>
</feature>
<dbReference type="InterPro" id="IPR048333">
    <property type="entry name" value="HA2_WH"/>
</dbReference>
<dbReference type="Gene3D" id="1.20.120.1080">
    <property type="match status" value="1"/>
</dbReference>
<dbReference type="Pfam" id="PF04408">
    <property type="entry name" value="WHD_HA2"/>
    <property type="match status" value="1"/>
</dbReference>
<dbReference type="FunFam" id="3.40.50.300:FF:000101">
    <property type="entry name" value="Pre-mRNA-splicing factor ATP-dependent RNA helicase"/>
    <property type="match status" value="1"/>
</dbReference>
<dbReference type="CDD" id="cd17971">
    <property type="entry name" value="DEXHc_DHX8"/>
    <property type="match status" value="1"/>
</dbReference>
<evidence type="ECO:0000313" key="21">
    <source>
        <dbReference type="EMBL" id="KAK9530052.1"/>
    </source>
</evidence>
<keyword evidence="9" id="KW-0508">mRNA splicing</keyword>
<comment type="similarity">
    <text evidence="13">Belongs to the DEAD box helicase family. DEAH subfamily. DDX8/PRP22 sub-subfamily.</text>
</comment>
<keyword evidence="4" id="KW-0747">Spliceosome</keyword>
<dbReference type="InterPro" id="IPR003029">
    <property type="entry name" value="S1_domain"/>
</dbReference>
<evidence type="ECO:0000256" key="17">
    <source>
        <dbReference type="SAM" id="MobiDB-lite"/>
    </source>
</evidence>
<dbReference type="GO" id="GO:0016787">
    <property type="term" value="F:hydrolase activity"/>
    <property type="evidence" value="ECO:0007669"/>
    <property type="project" value="UniProtKB-KW"/>
</dbReference>
<dbReference type="FunFam" id="3.40.50.300:FF:000191">
    <property type="entry name" value="Pre-mRNA-splicing factor ATP-dependent RNA helicase"/>
    <property type="match status" value="1"/>
</dbReference>
<dbReference type="InterPro" id="IPR049621">
    <property type="entry name" value="S1_DHX8_helicase"/>
</dbReference>
<feature type="compositionally biased region" description="Basic and acidic residues" evidence="17">
    <location>
        <begin position="169"/>
        <end position="187"/>
    </location>
</feature>
<feature type="compositionally biased region" description="Basic and acidic residues" evidence="17">
    <location>
        <begin position="200"/>
        <end position="284"/>
    </location>
</feature>
<reference evidence="21 22" key="1">
    <citation type="journal article" date="2024" name="Genome Biol. Evol.">
        <title>Chromosome-level genome assembly of the viviparous eelpout Zoarces viviparus.</title>
        <authorList>
            <person name="Fuhrmann N."/>
            <person name="Brasseur M.V."/>
            <person name="Bakowski C.E."/>
            <person name="Podsiadlowski L."/>
            <person name="Prost S."/>
            <person name="Krehenwinkel H."/>
            <person name="Mayer C."/>
        </authorList>
    </citation>
    <scope>NUCLEOTIDE SEQUENCE [LARGE SCALE GENOMIC DNA]</scope>
    <source>
        <strain evidence="21">NO-MEL_2022_Ind0_liver</strain>
    </source>
</reference>
<evidence type="ECO:0000256" key="14">
    <source>
        <dbReference type="ARBA" id="ARBA00062733"/>
    </source>
</evidence>
<comment type="function">
    <text evidence="12">Involved in pre-mRNA splicing as component of the spliceosome. Facilitates nuclear export of spliced mRNA by releasing the RNA from the spliceosome.</text>
</comment>
<evidence type="ECO:0000256" key="15">
    <source>
        <dbReference type="ARBA" id="ARBA00072916"/>
    </source>
</evidence>
<dbReference type="EMBL" id="JBCEZU010000100">
    <property type="protein sequence ID" value="KAK9530052.1"/>
    <property type="molecule type" value="Genomic_DNA"/>
</dbReference>
<evidence type="ECO:0000256" key="5">
    <source>
        <dbReference type="ARBA" id="ARBA00022741"/>
    </source>
</evidence>
<evidence type="ECO:0000259" key="19">
    <source>
        <dbReference type="PROSITE" id="PS51192"/>
    </source>
</evidence>
<feature type="region of interest" description="Disordered" evidence="17">
    <location>
        <begin position="360"/>
        <end position="407"/>
    </location>
</feature>
<dbReference type="InterPro" id="IPR007502">
    <property type="entry name" value="Helicase-assoc_dom"/>
</dbReference>
<dbReference type="Gene3D" id="2.40.50.140">
    <property type="entry name" value="Nucleic acid-binding proteins"/>
    <property type="match status" value="1"/>
</dbReference>
<dbReference type="InterPro" id="IPR001650">
    <property type="entry name" value="Helicase_C-like"/>
</dbReference>
<keyword evidence="3" id="KW-0507">mRNA processing</keyword>
<evidence type="ECO:0000256" key="16">
    <source>
        <dbReference type="ARBA" id="ARBA00076211"/>
    </source>
</evidence>
<evidence type="ECO:0000256" key="3">
    <source>
        <dbReference type="ARBA" id="ARBA00022664"/>
    </source>
</evidence>
<dbReference type="InterPro" id="IPR012340">
    <property type="entry name" value="NA-bd_OB-fold"/>
</dbReference>
<feature type="compositionally biased region" description="Basic residues" evidence="17">
    <location>
        <begin position="159"/>
        <end position="168"/>
    </location>
</feature>
<dbReference type="PROSITE" id="PS50126">
    <property type="entry name" value="S1"/>
    <property type="match status" value="1"/>
</dbReference>
<evidence type="ECO:0000256" key="2">
    <source>
        <dbReference type="ARBA" id="ARBA00012552"/>
    </source>
</evidence>
<evidence type="ECO:0000256" key="13">
    <source>
        <dbReference type="ARBA" id="ARBA00060756"/>
    </source>
</evidence>
<dbReference type="GO" id="GO:0005524">
    <property type="term" value="F:ATP binding"/>
    <property type="evidence" value="ECO:0007669"/>
    <property type="project" value="UniProtKB-KW"/>
</dbReference>
<dbReference type="SUPFAM" id="SSF52540">
    <property type="entry name" value="P-loop containing nucleoside triphosphate hydrolases"/>
    <property type="match status" value="1"/>
</dbReference>
<dbReference type="GO" id="GO:0003724">
    <property type="term" value="F:RNA helicase activity"/>
    <property type="evidence" value="ECO:0007669"/>
    <property type="project" value="UniProtKB-EC"/>
</dbReference>
<dbReference type="Pfam" id="PF07717">
    <property type="entry name" value="OB_NTP_bind"/>
    <property type="match status" value="1"/>
</dbReference>